<reference evidence="2 3" key="1">
    <citation type="submission" date="2020-10" db="EMBL/GenBank/DDBJ databases">
        <title>Sequencing the genomes of 1000 actinobacteria strains.</title>
        <authorList>
            <person name="Klenk H.-P."/>
        </authorList>
    </citation>
    <scope>NUCLEOTIDE SEQUENCE [LARGE SCALE GENOMIC DNA]</scope>
    <source>
        <strain evidence="2 3">DSM 45157</strain>
    </source>
</reference>
<keyword evidence="2" id="KW-0540">Nuclease</keyword>
<dbReference type="InterPro" id="IPR008538">
    <property type="entry name" value="Uma2"/>
</dbReference>
<dbReference type="EMBL" id="JADBDY010000001">
    <property type="protein sequence ID" value="MBE1456426.1"/>
    <property type="molecule type" value="Genomic_DNA"/>
</dbReference>
<comment type="caution">
    <text evidence="2">The sequence shown here is derived from an EMBL/GenBank/DDBJ whole genome shotgun (WGS) entry which is preliminary data.</text>
</comment>
<sequence length="202" mass="22772">MTIAESETALSMPSHWEVLLRAWEELDLPEGWRAEIIEGAIRIMTPPKDEHAHIVALINKWFIRETLRENSPLAEASVHQNIDLRVPWRSSLYIPDLVVLPGSIMVRSSEHSAEDALLVVEVTSRSTAKKDRKPKLWGYAHAGIPLYLLVDRWDPESGRGEVTLFSDPESGRYTSITKVPFGKEIHIPDPFDLTLDTGAFPA</sequence>
<keyword evidence="2" id="KW-0255">Endonuclease</keyword>
<evidence type="ECO:0000313" key="2">
    <source>
        <dbReference type="EMBL" id="MBE1456426.1"/>
    </source>
</evidence>
<dbReference type="SUPFAM" id="SSF52980">
    <property type="entry name" value="Restriction endonuclease-like"/>
    <property type="match status" value="1"/>
</dbReference>
<dbReference type="PANTHER" id="PTHR35400">
    <property type="entry name" value="SLR1083 PROTEIN"/>
    <property type="match status" value="1"/>
</dbReference>
<accession>A0ABR9HBM0</accession>
<proteinExistence type="predicted"/>
<evidence type="ECO:0000313" key="3">
    <source>
        <dbReference type="Proteomes" id="UP000598217"/>
    </source>
</evidence>
<dbReference type="InterPro" id="IPR011335">
    <property type="entry name" value="Restrct_endonuc-II-like"/>
</dbReference>
<keyword evidence="3" id="KW-1185">Reference proteome</keyword>
<name>A0ABR9HBM0_9ACTN</name>
<dbReference type="Pfam" id="PF05685">
    <property type="entry name" value="Uma2"/>
    <property type="match status" value="1"/>
</dbReference>
<dbReference type="CDD" id="cd06260">
    <property type="entry name" value="DUF820-like"/>
    <property type="match status" value="1"/>
</dbReference>
<feature type="domain" description="Putative restriction endonuclease" evidence="1">
    <location>
        <begin position="26"/>
        <end position="196"/>
    </location>
</feature>
<organism evidence="2 3">
    <name type="scientific">Nocardiopsis terrae</name>
    <dbReference type="NCBI Taxonomy" id="372655"/>
    <lineage>
        <taxon>Bacteria</taxon>
        <taxon>Bacillati</taxon>
        <taxon>Actinomycetota</taxon>
        <taxon>Actinomycetes</taxon>
        <taxon>Streptosporangiales</taxon>
        <taxon>Nocardiopsidaceae</taxon>
        <taxon>Nocardiopsis</taxon>
    </lineage>
</organism>
<gene>
    <name evidence="2" type="ORF">H4W79_000640</name>
</gene>
<evidence type="ECO:0000259" key="1">
    <source>
        <dbReference type="Pfam" id="PF05685"/>
    </source>
</evidence>
<dbReference type="Proteomes" id="UP000598217">
    <property type="component" value="Unassembled WGS sequence"/>
</dbReference>
<dbReference type="InterPro" id="IPR012296">
    <property type="entry name" value="Nuclease_put_TT1808"/>
</dbReference>
<dbReference type="Gene3D" id="3.90.1570.10">
    <property type="entry name" value="tt1808, chain A"/>
    <property type="match status" value="1"/>
</dbReference>
<dbReference type="PANTHER" id="PTHR35400:SF3">
    <property type="entry name" value="SLL1072 PROTEIN"/>
    <property type="match status" value="1"/>
</dbReference>
<dbReference type="RefSeq" id="WP_191268544.1">
    <property type="nucleotide sequence ID" value="NZ_BMXJ01000002.1"/>
</dbReference>
<dbReference type="GO" id="GO:0004519">
    <property type="term" value="F:endonuclease activity"/>
    <property type="evidence" value="ECO:0007669"/>
    <property type="project" value="UniProtKB-KW"/>
</dbReference>
<keyword evidence="2" id="KW-0378">Hydrolase</keyword>
<protein>
    <submittedName>
        <fullName evidence="2">Uma2 family endonuclease</fullName>
    </submittedName>
</protein>